<accession>D9SUW4</accession>
<dbReference type="AlphaFoldDB" id="D9SUW4"/>
<evidence type="ECO:0000313" key="2">
    <source>
        <dbReference type="Proteomes" id="UP000002730"/>
    </source>
</evidence>
<dbReference type="KEGG" id="ccb:Clocel_1264"/>
<protein>
    <recommendedName>
        <fullName evidence="3">Membrane associated protein</fullName>
    </recommendedName>
</protein>
<dbReference type="PIRSF" id="PIRSF033729">
    <property type="entry name" value="UCP033729"/>
    <property type="match status" value="1"/>
</dbReference>
<dbReference type="EMBL" id="CP002160">
    <property type="protein sequence ID" value="ADL51019.1"/>
    <property type="molecule type" value="Genomic_DNA"/>
</dbReference>
<dbReference type="RefSeq" id="WP_010076122.1">
    <property type="nucleotide sequence ID" value="NC_014393.1"/>
</dbReference>
<proteinExistence type="predicted"/>
<evidence type="ECO:0000313" key="1">
    <source>
        <dbReference type="EMBL" id="ADL51019.1"/>
    </source>
</evidence>
<name>D9SUW4_CLOC7</name>
<gene>
    <name evidence="1" type="ordered locus">Clocel_1264</name>
</gene>
<organism evidence="1 2">
    <name type="scientific">Clostridium cellulovorans (strain ATCC 35296 / DSM 3052 / OCM 3 / 743B)</name>
    <dbReference type="NCBI Taxonomy" id="573061"/>
    <lineage>
        <taxon>Bacteria</taxon>
        <taxon>Bacillati</taxon>
        <taxon>Bacillota</taxon>
        <taxon>Clostridia</taxon>
        <taxon>Eubacteriales</taxon>
        <taxon>Clostridiaceae</taxon>
        <taxon>Clostridium</taxon>
    </lineage>
</organism>
<keyword evidence="2" id="KW-1185">Reference proteome</keyword>
<dbReference type="InterPro" id="IPR014584">
    <property type="entry name" value="UCP033729"/>
</dbReference>
<dbReference type="Proteomes" id="UP000002730">
    <property type="component" value="Chromosome"/>
</dbReference>
<evidence type="ECO:0008006" key="3">
    <source>
        <dbReference type="Google" id="ProtNLM"/>
    </source>
</evidence>
<dbReference type="SUPFAM" id="SSF89392">
    <property type="entry name" value="Prokaryotic lipoproteins and lipoprotein localization factors"/>
    <property type="match status" value="1"/>
</dbReference>
<dbReference type="NCBIfam" id="NF041287">
    <property type="entry name" value="lipo_GerS_rel"/>
    <property type="match status" value="1"/>
</dbReference>
<reference evidence="1 2" key="1">
    <citation type="submission" date="2010-08" db="EMBL/GenBank/DDBJ databases">
        <title>Complete sequence of Clostridium cellulovorans 743B.</title>
        <authorList>
            <consortium name="US DOE Joint Genome Institute"/>
            <person name="Lucas S."/>
            <person name="Copeland A."/>
            <person name="Lapidus A."/>
            <person name="Cheng J.-F."/>
            <person name="Bruce D."/>
            <person name="Goodwin L."/>
            <person name="Pitluck S."/>
            <person name="Chertkov O."/>
            <person name="Detter J.C."/>
            <person name="Han C."/>
            <person name="Tapia R."/>
            <person name="Land M."/>
            <person name="Hauser L."/>
            <person name="Chang Y.-J."/>
            <person name="Jeffries C."/>
            <person name="Kyrpides N."/>
            <person name="Ivanova N."/>
            <person name="Mikhailova N."/>
            <person name="Hemme C.L."/>
            <person name="Woyke T."/>
        </authorList>
    </citation>
    <scope>NUCLEOTIDE SEQUENCE [LARGE SCALE GENOMIC DNA]</scope>
    <source>
        <strain evidence="2">ATCC 35296 / DSM 3052 / OCM 3 / 743B</strain>
    </source>
</reference>
<dbReference type="HOGENOM" id="CLU_113631_0_0_9"/>
<dbReference type="InterPro" id="IPR029046">
    <property type="entry name" value="LolA/LolB/LppX"/>
</dbReference>
<sequence length="208" mass="24382">MKYIKVILIVLTVLVIIAGSGLALYKYMDTPKTNEEVLDYLKDIDGYSSDVTMEYKNSRQTSKDKCKQFYLKNYGYRVEINGERVLLFNKEKLIVNNLKTGHSFETSKEFDEIYRYTFFKDFINLLYTEQEIRTSIVKEGTKEYIKLSLIMLRNNNNINSGDLFIDNDSLVPYKLVIYNNKGEITLTAKYDNFVINKEVDKNLFIVGR</sequence>
<dbReference type="eggNOG" id="ENOG5034376">
    <property type="taxonomic scope" value="Bacteria"/>
</dbReference>
<dbReference type="OrthoDB" id="2047841at2"/>
<dbReference type="Gene3D" id="2.50.20.10">
    <property type="entry name" value="Lipoprotein localisation LolA/LolB/LppX"/>
    <property type="match status" value="1"/>
</dbReference>
<dbReference type="STRING" id="573061.Clocel_1264"/>